<organism evidence="4 5">
    <name type="scientific">Eubacterium maltosivorans</name>
    <dbReference type="NCBI Taxonomy" id="2041044"/>
    <lineage>
        <taxon>Bacteria</taxon>
        <taxon>Bacillati</taxon>
        <taxon>Bacillota</taxon>
        <taxon>Clostridia</taxon>
        <taxon>Eubacteriales</taxon>
        <taxon>Eubacteriaceae</taxon>
        <taxon>Eubacterium</taxon>
    </lineage>
</organism>
<keyword evidence="5" id="KW-1185">Reference proteome</keyword>
<dbReference type="PANTHER" id="PTHR30576">
    <property type="entry name" value="COLANIC BIOSYNTHESIS UDP-GLUCOSE LIPID CARRIER TRANSFERASE"/>
    <property type="match status" value="1"/>
</dbReference>
<dbReference type="Pfam" id="PF02397">
    <property type="entry name" value="Bac_transf"/>
    <property type="match status" value="1"/>
</dbReference>
<dbReference type="InterPro" id="IPR003362">
    <property type="entry name" value="Bact_transf"/>
</dbReference>
<proteinExistence type="inferred from homology"/>
<feature type="transmembrane region" description="Helical" evidence="2">
    <location>
        <begin position="40"/>
        <end position="62"/>
    </location>
</feature>
<dbReference type="PANTHER" id="PTHR30576:SF0">
    <property type="entry name" value="UNDECAPRENYL-PHOSPHATE N-ACETYLGALACTOSAMINYL 1-PHOSPHATE TRANSFERASE-RELATED"/>
    <property type="match status" value="1"/>
</dbReference>
<keyword evidence="2" id="KW-0472">Membrane</keyword>
<dbReference type="GO" id="GO:0016780">
    <property type="term" value="F:phosphotransferase activity, for other substituted phosphate groups"/>
    <property type="evidence" value="ECO:0007669"/>
    <property type="project" value="TreeGrafter"/>
</dbReference>
<dbReference type="AlphaFoldDB" id="A0A4P9CDC8"/>
<gene>
    <name evidence="4" type="ORF">CPZ25_007640</name>
</gene>
<evidence type="ECO:0000313" key="4">
    <source>
        <dbReference type="EMBL" id="QCT73623.1"/>
    </source>
</evidence>
<accession>A0A4P9CDC8</accession>
<dbReference type="KEGG" id="emt:CPZ25_007640"/>
<dbReference type="EMBL" id="CP029487">
    <property type="protein sequence ID" value="QCT73623.1"/>
    <property type="molecule type" value="Genomic_DNA"/>
</dbReference>
<evidence type="ECO:0000256" key="1">
    <source>
        <dbReference type="ARBA" id="ARBA00006464"/>
    </source>
</evidence>
<keyword evidence="2" id="KW-0812">Transmembrane</keyword>
<dbReference type="Proteomes" id="UP000218387">
    <property type="component" value="Chromosome"/>
</dbReference>
<comment type="similarity">
    <text evidence="1">Belongs to the bacterial sugar transferase family.</text>
</comment>
<keyword evidence="2" id="KW-1133">Transmembrane helix</keyword>
<feature type="domain" description="Bacterial sugar transferase" evidence="3">
    <location>
        <begin position="35"/>
        <end position="228"/>
    </location>
</feature>
<dbReference type="RefSeq" id="WP_096920467.1">
    <property type="nucleotide sequence ID" value="NZ_CABJDW020000003.1"/>
</dbReference>
<keyword evidence="4" id="KW-0808">Transferase</keyword>
<evidence type="ECO:0000313" key="5">
    <source>
        <dbReference type="Proteomes" id="UP000218387"/>
    </source>
</evidence>
<protein>
    <submittedName>
        <fullName evidence="4">Sugar transferase</fullName>
    </submittedName>
</protein>
<name>A0A4P9CDC8_EUBML</name>
<evidence type="ECO:0000259" key="3">
    <source>
        <dbReference type="Pfam" id="PF02397"/>
    </source>
</evidence>
<sequence length="248" mass="28769">MVLKKWDDLPENMKTDAVRPYYDNLKKKIFSLFLKRGFDLIISFLLLIILSPVFIILSFAIARDSKGGVFFRQKRVTQYGRIFYIHKFRTMVSNAENKGSQVTIKNDIRVTKVGIKLRKYRLDEIPQLIDILFGDMSFVGTRPEVVKYVKDYTPEMMATLLLPAGITSEASIQFKDEDRILETADNVDNVYVTKVLPMKMKYNLESLDRFSLLDELCTMFKTILAVLKKDDIENIAHEDKGEEISKNE</sequence>
<evidence type="ECO:0000256" key="2">
    <source>
        <dbReference type="SAM" id="Phobius"/>
    </source>
</evidence>
<reference evidence="4 5" key="1">
    <citation type="submission" date="2018-05" db="EMBL/GenBank/DDBJ databases">
        <title>Genome comparison of Eubacterium sp.</title>
        <authorList>
            <person name="Feng Y."/>
            <person name="Sanchez-Andrea I."/>
            <person name="Stams A.J.M."/>
            <person name="De Vos W.M."/>
        </authorList>
    </citation>
    <scope>NUCLEOTIDE SEQUENCE [LARGE SCALE GENOMIC DNA]</scope>
    <source>
        <strain evidence="4 5">YI</strain>
    </source>
</reference>